<dbReference type="Proteomes" id="UP000504607">
    <property type="component" value="Chromosome 3"/>
</dbReference>
<organism evidence="2 3">
    <name type="scientific">Elaeis guineensis var. tenera</name>
    <name type="common">Oil palm</name>
    <dbReference type="NCBI Taxonomy" id="51953"/>
    <lineage>
        <taxon>Eukaryota</taxon>
        <taxon>Viridiplantae</taxon>
        <taxon>Streptophyta</taxon>
        <taxon>Embryophyta</taxon>
        <taxon>Tracheophyta</taxon>
        <taxon>Spermatophyta</taxon>
        <taxon>Magnoliopsida</taxon>
        <taxon>Liliopsida</taxon>
        <taxon>Arecaceae</taxon>
        <taxon>Arecoideae</taxon>
        <taxon>Cocoseae</taxon>
        <taxon>Elaeidinae</taxon>
        <taxon>Elaeis</taxon>
    </lineage>
</organism>
<feature type="domain" description="O-methyltransferase C-terminal" evidence="1">
    <location>
        <begin position="2"/>
        <end position="49"/>
    </location>
</feature>
<dbReference type="InterPro" id="IPR029063">
    <property type="entry name" value="SAM-dependent_MTases_sf"/>
</dbReference>
<dbReference type="AlphaFoldDB" id="A0A8N4EWA1"/>
<sequence>MFNEAMACNACWVMKAVVTECAQFFRGLQMLADVGGGTGIAARIITEAFLEGILHDWSDGDLYKDIETMQQNNSS</sequence>
<gene>
    <name evidence="3" type="primary">LOC105041536</name>
</gene>
<dbReference type="InterPro" id="IPR001077">
    <property type="entry name" value="COMT_C"/>
</dbReference>
<dbReference type="Pfam" id="PF00891">
    <property type="entry name" value="Methyltransf_2"/>
    <property type="match status" value="1"/>
</dbReference>
<reference evidence="3" key="1">
    <citation type="submission" date="2025-08" db="UniProtKB">
        <authorList>
            <consortium name="RefSeq"/>
        </authorList>
    </citation>
    <scope>IDENTIFICATION</scope>
</reference>
<dbReference type="Gene3D" id="3.40.50.150">
    <property type="entry name" value="Vaccinia Virus protein VP39"/>
    <property type="match status" value="1"/>
</dbReference>
<dbReference type="RefSeq" id="XP_029119182.1">
    <property type="nucleotide sequence ID" value="XM_029263349.1"/>
</dbReference>
<evidence type="ECO:0000313" key="2">
    <source>
        <dbReference type="Proteomes" id="UP000504607"/>
    </source>
</evidence>
<evidence type="ECO:0000259" key="1">
    <source>
        <dbReference type="Pfam" id="PF00891"/>
    </source>
</evidence>
<accession>A0A8N4EWA1</accession>
<keyword evidence="2" id="KW-1185">Reference proteome</keyword>
<dbReference type="GO" id="GO:0008171">
    <property type="term" value="F:O-methyltransferase activity"/>
    <property type="evidence" value="ECO:0007669"/>
    <property type="project" value="InterPro"/>
</dbReference>
<proteinExistence type="predicted"/>
<protein>
    <submittedName>
        <fullName evidence="3">8-hydroxyquercetin 8-O-methyltransferase-like</fullName>
    </submittedName>
</protein>
<evidence type="ECO:0000313" key="3">
    <source>
        <dbReference type="RefSeq" id="XP_029119182.1"/>
    </source>
</evidence>
<name>A0A8N4EWA1_ELAGV</name>